<feature type="domain" description="DUF5808" evidence="3">
    <location>
        <begin position="333"/>
        <end position="358"/>
    </location>
</feature>
<dbReference type="InterPro" id="IPR012867">
    <property type="entry name" value="DUF1648"/>
</dbReference>
<dbReference type="Proteomes" id="UP000257014">
    <property type="component" value="Unassembled WGS sequence"/>
</dbReference>
<dbReference type="AlphaFoldDB" id="A0A3E0K531"/>
<evidence type="ECO:0000259" key="3">
    <source>
        <dbReference type="Pfam" id="PF19124"/>
    </source>
</evidence>
<accession>A0A3E0K531</accession>
<dbReference type="InterPro" id="IPR043831">
    <property type="entry name" value="DUF5808"/>
</dbReference>
<evidence type="ECO:0008006" key="6">
    <source>
        <dbReference type="Google" id="ProtNLM"/>
    </source>
</evidence>
<dbReference type="Pfam" id="PF19124">
    <property type="entry name" value="DUF5808"/>
    <property type="match status" value="1"/>
</dbReference>
<dbReference type="EMBL" id="QEWE01000015">
    <property type="protein sequence ID" value="REJ28988.1"/>
    <property type="molecule type" value="Genomic_DNA"/>
</dbReference>
<dbReference type="PIRSF" id="PIRSF032908">
    <property type="entry name" value="UCP032908"/>
    <property type="match status" value="1"/>
</dbReference>
<feature type="transmembrane region" description="Helical" evidence="1">
    <location>
        <begin position="200"/>
        <end position="219"/>
    </location>
</feature>
<dbReference type="GO" id="GO:0009636">
    <property type="term" value="P:response to toxic substance"/>
    <property type="evidence" value="ECO:0007669"/>
    <property type="project" value="TreeGrafter"/>
</dbReference>
<feature type="transmembrane region" description="Helical" evidence="1">
    <location>
        <begin position="356"/>
        <end position="375"/>
    </location>
</feature>
<keyword evidence="1" id="KW-1133">Transmembrane helix</keyword>
<keyword evidence="1" id="KW-0812">Transmembrane</keyword>
<reference evidence="4 5" key="1">
    <citation type="submission" date="2018-03" db="EMBL/GenBank/DDBJ databases">
        <authorList>
            <person name="Keele B.F."/>
        </authorList>
    </citation>
    <scope>NUCLEOTIDE SEQUENCE [LARGE SCALE GENOMIC DNA]</scope>
    <source>
        <strain evidence="4">ZCTH4_d</strain>
    </source>
</reference>
<evidence type="ECO:0000259" key="2">
    <source>
        <dbReference type="Pfam" id="PF07853"/>
    </source>
</evidence>
<evidence type="ECO:0000256" key="1">
    <source>
        <dbReference type="SAM" id="Phobius"/>
    </source>
</evidence>
<feature type="transmembrane region" description="Helical" evidence="1">
    <location>
        <begin position="275"/>
        <end position="297"/>
    </location>
</feature>
<dbReference type="PANTHER" id="PTHR37810">
    <property type="entry name" value="IMMUNITY PROTEIN SDPI"/>
    <property type="match status" value="1"/>
</dbReference>
<keyword evidence="1" id="KW-0472">Membrane</keyword>
<dbReference type="InterPro" id="IPR014574">
    <property type="entry name" value="UCP032908"/>
</dbReference>
<gene>
    <name evidence="4" type="ORF">C6P37_07005</name>
</gene>
<name>A0A3E0K531_9BACI</name>
<feature type="transmembrane region" description="Helical" evidence="1">
    <location>
        <begin position="248"/>
        <end position="269"/>
    </location>
</feature>
<proteinExistence type="predicted"/>
<feature type="domain" description="DUF1648" evidence="2">
    <location>
        <begin position="158"/>
        <end position="204"/>
    </location>
</feature>
<organism evidence="4 5">
    <name type="scientific">Caldibacillus debilis</name>
    <dbReference type="NCBI Taxonomy" id="301148"/>
    <lineage>
        <taxon>Bacteria</taxon>
        <taxon>Bacillati</taxon>
        <taxon>Bacillota</taxon>
        <taxon>Bacilli</taxon>
        <taxon>Bacillales</taxon>
        <taxon>Bacillaceae</taxon>
        <taxon>Caldibacillus</taxon>
    </lineage>
</organism>
<feature type="transmembrane region" description="Helical" evidence="1">
    <location>
        <begin position="149"/>
        <end position="170"/>
    </location>
</feature>
<dbReference type="PANTHER" id="PTHR37810:SF9">
    <property type="entry name" value="MEMBRANE PROTEIN"/>
    <property type="match status" value="1"/>
</dbReference>
<feature type="transmembrane region" description="Helical" evidence="1">
    <location>
        <begin position="90"/>
        <end position="113"/>
    </location>
</feature>
<evidence type="ECO:0000313" key="5">
    <source>
        <dbReference type="Proteomes" id="UP000257014"/>
    </source>
</evidence>
<feature type="transmembrane region" description="Helical" evidence="1">
    <location>
        <begin position="18"/>
        <end position="38"/>
    </location>
</feature>
<comment type="caution">
    <text evidence="4">The sequence shown here is derived from an EMBL/GenBank/DDBJ whole genome shotgun (WGS) entry which is preliminary data.</text>
</comment>
<protein>
    <recommendedName>
        <fullName evidence="6">DUF1648 domain-containing protein</fullName>
    </recommendedName>
</protein>
<evidence type="ECO:0000313" key="4">
    <source>
        <dbReference type="EMBL" id="REJ28988.1"/>
    </source>
</evidence>
<dbReference type="Pfam" id="PF07853">
    <property type="entry name" value="DUF1648"/>
    <property type="match status" value="1"/>
</dbReference>
<sequence length="376" mass="42918">MRQNFPGDSKRRRTTMKWILSLFVFLPLVAITSVTPYITRRTESFGVSIPRSVYGSPELKAFRKQYAMITGCLGPLFFIPLLILKIPEEVFPLVFAGAVFGYLSAGFIVYYLYHKKMKRLKRSRNWKGERKEAVALDIRFHQRKRTVSYRWFLLPLAITGASFICTALFYDRIPDPVPMHYDMNGEVNRWAEKTPGSVSLLPLVSLFMTGLFMLVNWIIDQSKQQIDADDPEKSLEQNLIFRRRWSGFIIFSGTLLVLMFFLAQLSLIFSYGQKAVFLLMMTAVGLTLVGCLVLTILTGQGGSRIHGIGENDGGLINRDDDRFWKLGVFYYNPEDPALFLEKRFGSGWTINFARPAAWLLFLGVLLIPVIIAIFAG</sequence>